<protein>
    <submittedName>
        <fullName evidence="2">Uncharacterized protein</fullName>
    </submittedName>
</protein>
<feature type="compositionally biased region" description="Acidic residues" evidence="1">
    <location>
        <begin position="28"/>
        <end position="41"/>
    </location>
</feature>
<dbReference type="EMBL" id="JBBPBM010000134">
    <property type="protein sequence ID" value="KAK8504901.1"/>
    <property type="molecule type" value="Genomic_DNA"/>
</dbReference>
<gene>
    <name evidence="2" type="ORF">V6N12_033152</name>
</gene>
<name>A0ABR2BCQ1_9ROSI</name>
<reference evidence="2 3" key="1">
    <citation type="journal article" date="2024" name="G3 (Bethesda)">
        <title>Genome assembly of Hibiscus sabdariffa L. provides insights into metabolisms of medicinal natural products.</title>
        <authorList>
            <person name="Kim T."/>
        </authorList>
    </citation>
    <scope>NUCLEOTIDE SEQUENCE [LARGE SCALE GENOMIC DNA]</scope>
    <source>
        <strain evidence="2">TK-2024</strain>
        <tissue evidence="2">Old leaves</tissue>
    </source>
</reference>
<dbReference type="Proteomes" id="UP001472677">
    <property type="component" value="Unassembled WGS sequence"/>
</dbReference>
<accession>A0ABR2BCQ1</accession>
<sequence>MLTYNTTESSSSSSKDLEIIKTASHESSDEENTSSEVDENIEIPKHMDIDPPDPDPRGKRKLYHDLFEDDKLRSFNKNIEQDKNTTRIIEDIATNEVKTEQTGESSQAVPYVIDSLNKRNAAQGGVYLDLINIPISDYEKVIDD</sequence>
<organism evidence="2 3">
    <name type="scientific">Hibiscus sabdariffa</name>
    <name type="common">roselle</name>
    <dbReference type="NCBI Taxonomy" id="183260"/>
    <lineage>
        <taxon>Eukaryota</taxon>
        <taxon>Viridiplantae</taxon>
        <taxon>Streptophyta</taxon>
        <taxon>Embryophyta</taxon>
        <taxon>Tracheophyta</taxon>
        <taxon>Spermatophyta</taxon>
        <taxon>Magnoliopsida</taxon>
        <taxon>eudicotyledons</taxon>
        <taxon>Gunneridae</taxon>
        <taxon>Pentapetalae</taxon>
        <taxon>rosids</taxon>
        <taxon>malvids</taxon>
        <taxon>Malvales</taxon>
        <taxon>Malvaceae</taxon>
        <taxon>Malvoideae</taxon>
        <taxon>Hibiscus</taxon>
    </lineage>
</organism>
<feature type="compositionally biased region" description="Basic and acidic residues" evidence="1">
    <location>
        <begin position="42"/>
        <end position="61"/>
    </location>
</feature>
<keyword evidence="3" id="KW-1185">Reference proteome</keyword>
<feature type="region of interest" description="Disordered" evidence="1">
    <location>
        <begin position="1"/>
        <end position="61"/>
    </location>
</feature>
<proteinExistence type="predicted"/>
<evidence type="ECO:0000313" key="2">
    <source>
        <dbReference type="EMBL" id="KAK8504901.1"/>
    </source>
</evidence>
<feature type="compositionally biased region" description="Basic and acidic residues" evidence="1">
    <location>
        <begin position="15"/>
        <end position="27"/>
    </location>
</feature>
<evidence type="ECO:0000313" key="3">
    <source>
        <dbReference type="Proteomes" id="UP001472677"/>
    </source>
</evidence>
<comment type="caution">
    <text evidence="2">The sequence shown here is derived from an EMBL/GenBank/DDBJ whole genome shotgun (WGS) entry which is preliminary data.</text>
</comment>
<evidence type="ECO:0000256" key="1">
    <source>
        <dbReference type="SAM" id="MobiDB-lite"/>
    </source>
</evidence>